<evidence type="ECO:0000256" key="2">
    <source>
        <dbReference type="SAM" id="MobiDB-lite"/>
    </source>
</evidence>
<name>A0A0C1QR86_9CYAN</name>
<gene>
    <name evidence="4" type="ORF">DA73_0244290</name>
</gene>
<feature type="region of interest" description="Disordered" evidence="2">
    <location>
        <begin position="76"/>
        <end position="116"/>
    </location>
</feature>
<dbReference type="RefSeq" id="WP_038083321.1">
    <property type="nucleotide sequence ID" value="NZ_JHEG04000001.1"/>
</dbReference>
<comment type="caution">
    <text evidence="4">The sequence shown here is derived from an EMBL/GenBank/DDBJ whole genome shotgun (WGS) entry which is preliminary data.</text>
</comment>
<dbReference type="Pfam" id="PF07282">
    <property type="entry name" value="Cas12f1-like_TNB"/>
    <property type="match status" value="1"/>
</dbReference>
<evidence type="ECO:0000259" key="3">
    <source>
        <dbReference type="Pfam" id="PF07282"/>
    </source>
</evidence>
<protein>
    <recommendedName>
        <fullName evidence="3">Cas12f1-like TNB domain-containing protein</fullName>
    </recommendedName>
</protein>
<dbReference type="AlphaFoldDB" id="A0A0C1QR86"/>
<dbReference type="EMBL" id="JHEG02000059">
    <property type="protein sequence ID" value="KIE07979.1"/>
    <property type="molecule type" value="Genomic_DNA"/>
</dbReference>
<keyword evidence="1" id="KW-0238">DNA-binding</keyword>
<dbReference type="GO" id="GO:0003677">
    <property type="term" value="F:DNA binding"/>
    <property type="evidence" value="ECO:0007669"/>
    <property type="project" value="UniProtKB-KW"/>
</dbReference>
<sequence>MLVLPTKQIKPSQRCPNCGKIHKHWAELSNRHHVCSDCGFEIPRDRGSVMVMYNVATNRQPGLGTSLVDCGCLSSTDSTKKRKHTGSMKQLGQLKRQKLNHEPDGELETPSVYTAG</sequence>
<evidence type="ECO:0000313" key="4">
    <source>
        <dbReference type="EMBL" id="KIE07979.1"/>
    </source>
</evidence>
<dbReference type="STRING" id="1479485.DA73_0244290"/>
<accession>A0A0C1QR86</accession>
<organism evidence="4">
    <name type="scientific">Tolypothrix bouteillei VB521301</name>
    <dbReference type="NCBI Taxonomy" id="1479485"/>
    <lineage>
        <taxon>Bacteria</taxon>
        <taxon>Bacillati</taxon>
        <taxon>Cyanobacteriota</taxon>
        <taxon>Cyanophyceae</taxon>
        <taxon>Nostocales</taxon>
        <taxon>Tolypothrichaceae</taxon>
        <taxon>Tolypothrix</taxon>
    </lineage>
</organism>
<reference evidence="4" key="1">
    <citation type="journal article" date="2015" name="Genome Announc.">
        <title>Draft Genome Sequence of Tolypothrix boutellei Strain VB521301.</title>
        <authorList>
            <person name="Chandrababunaidu M.M."/>
            <person name="Singh D."/>
            <person name="Sen D."/>
            <person name="Bhan S."/>
            <person name="Das S."/>
            <person name="Gupta A."/>
            <person name="Adhikary S.P."/>
            <person name="Tripathy S."/>
        </authorList>
    </citation>
    <scope>NUCLEOTIDE SEQUENCE</scope>
    <source>
        <strain evidence="4">VB521301</strain>
    </source>
</reference>
<proteinExistence type="predicted"/>
<feature type="domain" description="Cas12f1-like TNB" evidence="3">
    <location>
        <begin position="12"/>
        <end position="46"/>
    </location>
</feature>
<dbReference type="InterPro" id="IPR010095">
    <property type="entry name" value="Cas12f1-like_TNB"/>
</dbReference>
<evidence type="ECO:0000256" key="1">
    <source>
        <dbReference type="ARBA" id="ARBA00023125"/>
    </source>
</evidence>